<evidence type="ECO:0000313" key="2">
    <source>
        <dbReference type="Proteomes" id="UP000054011"/>
    </source>
</evidence>
<sequence>MDVTTALLALLLPPALLGVVLAMAHYEDRMLPAPPEEPDGAAGAAGEVVPVEPLVAPVVDPTAVVAPLAAEQPDAA</sequence>
<evidence type="ECO:0000313" key="1">
    <source>
        <dbReference type="EMBL" id="KUH40482.1"/>
    </source>
</evidence>
<accession>A0A100YA60</accession>
<dbReference type="RefSeq" id="WP_058940137.1">
    <property type="nucleotide sequence ID" value="NZ_LNSV01000002.1"/>
</dbReference>
<proteinExistence type="predicted"/>
<dbReference type="AlphaFoldDB" id="A0A100YA60"/>
<keyword evidence="2" id="KW-1185">Reference proteome</keyword>
<reference evidence="1 2" key="1">
    <citation type="submission" date="2015-11" db="EMBL/GenBank/DDBJ databases">
        <title>Genome-wide analysis reveals the secondary metabolome in Streptomyces kanasensis ZX01.</title>
        <authorList>
            <person name="Zhang G."/>
            <person name="Han L."/>
            <person name="Feng J."/>
            <person name="Zhang X."/>
        </authorList>
    </citation>
    <scope>NUCLEOTIDE SEQUENCE [LARGE SCALE GENOMIC DNA]</scope>
    <source>
        <strain evidence="1 2">ZX01</strain>
    </source>
</reference>
<dbReference type="EMBL" id="LNSV01000002">
    <property type="protein sequence ID" value="KUH40482.1"/>
    <property type="molecule type" value="Genomic_DNA"/>
</dbReference>
<comment type="caution">
    <text evidence="1">The sequence shown here is derived from an EMBL/GenBank/DDBJ whole genome shotgun (WGS) entry which is preliminary data.</text>
</comment>
<protein>
    <submittedName>
        <fullName evidence="1">Uncharacterized protein</fullName>
    </submittedName>
</protein>
<name>A0A100YA60_9ACTN</name>
<gene>
    <name evidence="1" type="ORF">ATE80_00890</name>
</gene>
<organism evidence="1 2">
    <name type="scientific">Streptomyces kanasensis</name>
    <dbReference type="NCBI Taxonomy" id="936756"/>
    <lineage>
        <taxon>Bacteria</taxon>
        <taxon>Bacillati</taxon>
        <taxon>Actinomycetota</taxon>
        <taxon>Actinomycetes</taxon>
        <taxon>Kitasatosporales</taxon>
        <taxon>Streptomycetaceae</taxon>
        <taxon>Streptomyces</taxon>
    </lineage>
</organism>
<dbReference type="Proteomes" id="UP000054011">
    <property type="component" value="Unassembled WGS sequence"/>
</dbReference>